<comment type="function">
    <text evidence="3 14 16">Endonuclease that specifically degrades the RNA of RNA-DNA hybrids.</text>
</comment>
<keyword evidence="9 14" id="KW-0540">Nuclease</keyword>
<accession>A0A069CSA5</accession>
<keyword evidence="12 14" id="KW-0378">Hydrolase</keyword>
<evidence type="ECO:0000256" key="7">
    <source>
        <dbReference type="ARBA" id="ARBA00019179"/>
    </source>
</evidence>
<evidence type="ECO:0000256" key="16">
    <source>
        <dbReference type="RuleBase" id="RU003515"/>
    </source>
</evidence>
<dbReference type="EMBL" id="DF820485">
    <property type="protein sequence ID" value="GAK30329.1"/>
    <property type="molecule type" value="Genomic_DNA"/>
</dbReference>
<keyword evidence="19" id="KW-1185">Reference proteome</keyword>
<dbReference type="Pfam" id="PF01351">
    <property type="entry name" value="RNase_HII"/>
    <property type="match status" value="1"/>
</dbReference>
<dbReference type="GO" id="GO:0030145">
    <property type="term" value="F:manganese ion binding"/>
    <property type="evidence" value="ECO:0007669"/>
    <property type="project" value="UniProtKB-UniRule"/>
</dbReference>
<organism evidence="18 19">
    <name type="scientific">Weissella oryzae (strain DSM 25784 / JCM 18191 / LMG 30913 / SG25)</name>
    <dbReference type="NCBI Taxonomy" id="1329250"/>
    <lineage>
        <taxon>Bacteria</taxon>
        <taxon>Bacillati</taxon>
        <taxon>Bacillota</taxon>
        <taxon>Bacilli</taxon>
        <taxon>Lactobacillales</taxon>
        <taxon>Lactobacillaceae</taxon>
        <taxon>Weissella</taxon>
    </lineage>
</organism>
<evidence type="ECO:0000256" key="1">
    <source>
        <dbReference type="ARBA" id="ARBA00000077"/>
    </source>
</evidence>
<dbReference type="InterPro" id="IPR036397">
    <property type="entry name" value="RNaseH_sf"/>
</dbReference>
<dbReference type="Proteomes" id="UP000030643">
    <property type="component" value="Unassembled WGS sequence"/>
</dbReference>
<comment type="cofactor">
    <cofactor evidence="14 15">
        <name>Mn(2+)</name>
        <dbReference type="ChEBI" id="CHEBI:29035"/>
    </cofactor>
    <cofactor evidence="14 15">
        <name>Mg(2+)</name>
        <dbReference type="ChEBI" id="CHEBI:18420"/>
    </cofactor>
    <text evidence="14 15">Manganese or magnesium. Binds 1 divalent metal ion per monomer in the absence of substrate. May bind a second metal ion after substrate binding.</text>
</comment>
<evidence type="ECO:0000256" key="13">
    <source>
        <dbReference type="ARBA" id="ARBA00023211"/>
    </source>
</evidence>
<dbReference type="GO" id="GO:0003723">
    <property type="term" value="F:RNA binding"/>
    <property type="evidence" value="ECO:0007669"/>
    <property type="project" value="UniProtKB-UniRule"/>
</dbReference>
<feature type="binding site" evidence="14 15">
    <location>
        <position position="79"/>
    </location>
    <ligand>
        <name>a divalent metal cation</name>
        <dbReference type="ChEBI" id="CHEBI:60240"/>
    </ligand>
</feature>
<evidence type="ECO:0000256" key="10">
    <source>
        <dbReference type="ARBA" id="ARBA00022723"/>
    </source>
</evidence>
<gene>
    <name evidence="14 18" type="primary">rnhB</name>
    <name evidence="18" type="ORF">WOSG25_021260</name>
</gene>
<evidence type="ECO:0000256" key="3">
    <source>
        <dbReference type="ARBA" id="ARBA00004065"/>
    </source>
</evidence>
<dbReference type="GO" id="GO:0043137">
    <property type="term" value="P:DNA replication, removal of RNA primer"/>
    <property type="evidence" value="ECO:0007669"/>
    <property type="project" value="TreeGrafter"/>
</dbReference>
<dbReference type="eggNOG" id="COG0164">
    <property type="taxonomic scope" value="Bacteria"/>
</dbReference>
<comment type="subcellular location">
    <subcellularLocation>
        <location evidence="4 14">Cytoplasm</location>
    </subcellularLocation>
</comment>
<evidence type="ECO:0000259" key="17">
    <source>
        <dbReference type="PROSITE" id="PS51975"/>
    </source>
</evidence>
<dbReference type="GO" id="GO:0006298">
    <property type="term" value="P:mismatch repair"/>
    <property type="evidence" value="ECO:0007669"/>
    <property type="project" value="TreeGrafter"/>
</dbReference>
<keyword evidence="10 14" id="KW-0479">Metal-binding</keyword>
<evidence type="ECO:0000256" key="4">
    <source>
        <dbReference type="ARBA" id="ARBA00004496"/>
    </source>
</evidence>
<dbReference type="PANTHER" id="PTHR10954:SF18">
    <property type="entry name" value="RIBONUCLEASE HII"/>
    <property type="match status" value="1"/>
</dbReference>
<dbReference type="GO" id="GO:0005737">
    <property type="term" value="C:cytoplasm"/>
    <property type="evidence" value="ECO:0007669"/>
    <property type="project" value="UniProtKB-SubCell"/>
</dbReference>
<dbReference type="InterPro" id="IPR001352">
    <property type="entry name" value="RNase_HII/HIII"/>
</dbReference>
<evidence type="ECO:0000256" key="12">
    <source>
        <dbReference type="ARBA" id="ARBA00022801"/>
    </source>
</evidence>
<dbReference type="NCBIfam" id="NF000595">
    <property type="entry name" value="PRK00015.1-3"/>
    <property type="match status" value="1"/>
</dbReference>
<keyword evidence="11 14" id="KW-0255">Endonuclease</keyword>
<comment type="cofactor">
    <cofactor evidence="2">
        <name>Mg(2+)</name>
        <dbReference type="ChEBI" id="CHEBI:18420"/>
    </cofactor>
</comment>
<reference evidence="19" key="1">
    <citation type="journal article" date="2014" name="Genome Announc.">
        <title>Draft genome sequence of Weissella oryzae SG25T, isolated from fermented rice grains.</title>
        <authorList>
            <person name="Tanizawa Y."/>
            <person name="Fujisawa T."/>
            <person name="Mochizuki T."/>
            <person name="Kaminuma E."/>
            <person name="Suzuki Y."/>
            <person name="Nakamura Y."/>
            <person name="Tohno M."/>
        </authorList>
    </citation>
    <scope>NUCLEOTIDE SEQUENCE [LARGE SCALE GENOMIC DNA]</scope>
    <source>
        <strain evidence="19">DSM 25784 / JCM 18191 / LMG 30913 / SG25</strain>
    </source>
</reference>
<evidence type="ECO:0000256" key="6">
    <source>
        <dbReference type="ARBA" id="ARBA00012180"/>
    </source>
</evidence>
<comment type="catalytic activity">
    <reaction evidence="1 14 15 16">
        <text>Endonucleolytic cleavage to 5'-phosphomonoester.</text>
        <dbReference type="EC" id="3.1.26.4"/>
    </reaction>
</comment>
<dbReference type="CDD" id="cd07182">
    <property type="entry name" value="RNase_HII_bacteria_HII_like"/>
    <property type="match status" value="1"/>
</dbReference>
<evidence type="ECO:0000256" key="2">
    <source>
        <dbReference type="ARBA" id="ARBA00001946"/>
    </source>
</evidence>
<dbReference type="HAMAP" id="MF_00052_B">
    <property type="entry name" value="RNase_HII_B"/>
    <property type="match status" value="1"/>
</dbReference>
<keyword evidence="13 14" id="KW-0464">Manganese</keyword>
<dbReference type="OrthoDB" id="9803420at2"/>
<dbReference type="RefSeq" id="WP_027698445.1">
    <property type="nucleotide sequence ID" value="NZ_DF820485.1"/>
</dbReference>
<evidence type="ECO:0000313" key="19">
    <source>
        <dbReference type="Proteomes" id="UP000030643"/>
    </source>
</evidence>
<evidence type="ECO:0000256" key="5">
    <source>
        <dbReference type="ARBA" id="ARBA00007383"/>
    </source>
</evidence>
<sequence length="258" mass="28702">MTLNKLTINQIKTKLADGEFSKADLEFWRDDTRQGVQTAITQFERRIEKQQAKQIAFNQRLEFEQTAWHSNMIVAGIDEVGRGPLAGPVVAAAVVLDQSFDLLAVHDSKQLSLKMRQNLDQAIKQSVVDYAFGVVSVEVIDEVNIYEASRIAMKQAVEGLAVEVDQLLIDAMTIDLPLPQEKLIKGDDRSISIGAASILAKNYRDQLMADYAELYPGYGFEKNAGYGTKEHLAGLAKYGPSPIHRRTFAPVKKYLSAN</sequence>
<dbReference type="InterPro" id="IPR012337">
    <property type="entry name" value="RNaseH-like_sf"/>
</dbReference>
<evidence type="ECO:0000256" key="14">
    <source>
        <dbReference type="HAMAP-Rule" id="MF_00052"/>
    </source>
</evidence>
<dbReference type="SUPFAM" id="SSF53098">
    <property type="entry name" value="Ribonuclease H-like"/>
    <property type="match status" value="1"/>
</dbReference>
<name>A0A069CSA5_WEIOS</name>
<dbReference type="FunFam" id="3.30.420.10:FF:000006">
    <property type="entry name" value="Ribonuclease HII"/>
    <property type="match status" value="1"/>
</dbReference>
<feature type="binding site" evidence="14 15">
    <location>
        <position position="170"/>
    </location>
    <ligand>
        <name>a divalent metal cation</name>
        <dbReference type="ChEBI" id="CHEBI:60240"/>
    </ligand>
</feature>
<dbReference type="GO" id="GO:0004523">
    <property type="term" value="F:RNA-DNA hybrid ribonuclease activity"/>
    <property type="evidence" value="ECO:0007669"/>
    <property type="project" value="UniProtKB-UniRule"/>
</dbReference>
<dbReference type="AlphaFoldDB" id="A0A069CSA5"/>
<feature type="domain" description="RNase H type-2" evidence="17">
    <location>
        <begin position="72"/>
        <end position="258"/>
    </location>
</feature>
<dbReference type="Gene3D" id="3.30.420.10">
    <property type="entry name" value="Ribonuclease H-like superfamily/Ribonuclease H"/>
    <property type="match status" value="1"/>
</dbReference>
<comment type="similarity">
    <text evidence="5 14 16">Belongs to the RNase HII family.</text>
</comment>
<evidence type="ECO:0000256" key="11">
    <source>
        <dbReference type="ARBA" id="ARBA00022759"/>
    </source>
</evidence>
<protein>
    <recommendedName>
        <fullName evidence="7 14">Ribonuclease HII</fullName>
        <shortName evidence="14">RNase HII</shortName>
        <ecNumber evidence="6 14">3.1.26.4</ecNumber>
    </recommendedName>
</protein>
<dbReference type="InterPro" id="IPR024567">
    <property type="entry name" value="RNase_HII/HIII_dom"/>
</dbReference>
<evidence type="ECO:0000313" key="18">
    <source>
        <dbReference type="EMBL" id="GAK30329.1"/>
    </source>
</evidence>
<evidence type="ECO:0000256" key="15">
    <source>
        <dbReference type="PROSITE-ProRule" id="PRU01319"/>
    </source>
</evidence>
<dbReference type="InterPro" id="IPR022898">
    <property type="entry name" value="RNase_HII"/>
</dbReference>
<evidence type="ECO:0000256" key="8">
    <source>
        <dbReference type="ARBA" id="ARBA00022490"/>
    </source>
</evidence>
<keyword evidence="8 14" id="KW-0963">Cytoplasm</keyword>
<dbReference type="PROSITE" id="PS51975">
    <property type="entry name" value="RNASE_H_2"/>
    <property type="match status" value="1"/>
</dbReference>
<dbReference type="GO" id="GO:0032299">
    <property type="term" value="C:ribonuclease H2 complex"/>
    <property type="evidence" value="ECO:0007669"/>
    <property type="project" value="TreeGrafter"/>
</dbReference>
<evidence type="ECO:0000256" key="9">
    <source>
        <dbReference type="ARBA" id="ARBA00022722"/>
    </source>
</evidence>
<dbReference type="NCBIfam" id="NF000594">
    <property type="entry name" value="PRK00015.1-1"/>
    <property type="match status" value="1"/>
</dbReference>
<proteinExistence type="inferred from homology"/>
<dbReference type="STRING" id="1329250.WOSG25_021260"/>
<dbReference type="EC" id="3.1.26.4" evidence="6 14"/>
<feature type="binding site" evidence="14 15">
    <location>
        <position position="78"/>
    </location>
    <ligand>
        <name>a divalent metal cation</name>
        <dbReference type="ChEBI" id="CHEBI:60240"/>
    </ligand>
</feature>
<dbReference type="PANTHER" id="PTHR10954">
    <property type="entry name" value="RIBONUCLEASE H2 SUBUNIT A"/>
    <property type="match status" value="1"/>
</dbReference>